<accession>I0IRE7</accession>
<protein>
    <submittedName>
        <fullName evidence="2">Uncharacterized protein</fullName>
    </submittedName>
</protein>
<evidence type="ECO:0000256" key="1">
    <source>
        <dbReference type="SAM" id="SignalP"/>
    </source>
</evidence>
<feature type="signal peptide" evidence="1">
    <location>
        <begin position="1"/>
        <end position="24"/>
    </location>
</feature>
<dbReference type="AlphaFoldDB" id="I0IRE7"/>
<dbReference type="EMBL" id="AP012342">
    <property type="protein sequence ID" value="BAM07846.1"/>
    <property type="molecule type" value="Genomic_DNA"/>
</dbReference>
<dbReference type="Proteomes" id="UP000007382">
    <property type="component" value="Chromosome"/>
</dbReference>
<dbReference type="HOGENOM" id="CLU_1914459_0_0_0"/>
<dbReference type="RefSeq" id="WP_014450329.1">
    <property type="nucleotide sequence ID" value="NC_017094.1"/>
</dbReference>
<reference evidence="2 3" key="1">
    <citation type="journal article" date="2012" name="J. Bacteriol.">
        <title>Complete Genome Sequence of Leptospirillum ferrooxidans Strain C2-3, Isolated from a Fresh Volcanic Ash Deposit on the Island of Miyake, Japan.</title>
        <authorList>
            <person name="Fujimura R."/>
            <person name="Sato Y."/>
            <person name="Nishizawa T."/>
            <person name="Oshima K."/>
            <person name="Kim S.-W."/>
            <person name="Hattori M."/>
            <person name="Kamijo T."/>
            <person name="Ohta H."/>
        </authorList>
    </citation>
    <scope>NUCLEOTIDE SEQUENCE [LARGE SCALE GENOMIC DNA]</scope>
    <source>
        <strain evidence="2 3">C2-3</strain>
    </source>
</reference>
<sequence length="132" mass="14262">MINRDLWSRVSFGGLCFLSMVLLAPPSADSSEAGPVLVSQTISGSSLSGRTLNLSVREKTSRFRDGDLLHVLLDNSPLEAVSPRDGLFSIVIPNLSGQAHRVSLRFSRKDQTEWGSELLVTLPAVSSSGEKH</sequence>
<keyword evidence="1" id="KW-0732">Signal</keyword>
<proteinExistence type="predicted"/>
<organism evidence="2 3">
    <name type="scientific">Leptospirillum ferrooxidans (strain C2-3)</name>
    <dbReference type="NCBI Taxonomy" id="1162668"/>
    <lineage>
        <taxon>Bacteria</taxon>
        <taxon>Pseudomonadati</taxon>
        <taxon>Nitrospirota</taxon>
        <taxon>Nitrospiria</taxon>
        <taxon>Nitrospirales</taxon>
        <taxon>Nitrospiraceae</taxon>
        <taxon>Leptospirillum</taxon>
    </lineage>
</organism>
<dbReference type="STRING" id="1162668.LFE_2173"/>
<name>I0IRE7_LEPFC</name>
<evidence type="ECO:0000313" key="2">
    <source>
        <dbReference type="EMBL" id="BAM07846.1"/>
    </source>
</evidence>
<dbReference type="KEGG" id="lfc:LFE_2173"/>
<keyword evidence="3" id="KW-1185">Reference proteome</keyword>
<evidence type="ECO:0000313" key="3">
    <source>
        <dbReference type="Proteomes" id="UP000007382"/>
    </source>
</evidence>
<gene>
    <name evidence="2" type="ordered locus">LFE_2173</name>
</gene>
<reference evidence="3" key="2">
    <citation type="submission" date="2012-03" db="EMBL/GenBank/DDBJ databases">
        <title>The complete genome sequence of the pioneer microbe on fresh volcanic deposit, Leptospirillum ferrooxidans strain C2-3.</title>
        <authorList>
            <person name="Fujimura R."/>
            <person name="Sato Y."/>
            <person name="Nishizawa T."/>
            <person name="Nanba K."/>
            <person name="Oshima K."/>
            <person name="Hattori M."/>
            <person name="Kamijo T."/>
            <person name="Ohta H."/>
        </authorList>
    </citation>
    <scope>NUCLEOTIDE SEQUENCE [LARGE SCALE GENOMIC DNA]</scope>
    <source>
        <strain evidence="3">C2-3</strain>
    </source>
</reference>
<dbReference type="PATRIC" id="fig|1162668.3.peg.2571"/>
<feature type="chain" id="PRO_5003628990" evidence="1">
    <location>
        <begin position="25"/>
        <end position="132"/>
    </location>
</feature>